<keyword evidence="2" id="KW-1185">Reference proteome</keyword>
<dbReference type="Proteomes" id="UP001359559">
    <property type="component" value="Unassembled WGS sequence"/>
</dbReference>
<sequence>MIFRINQFDPKRFETLAPALGNHSDTAALRCSSNSQKASQVRKLSLASSVRQFCPRLVRCRKMWNKVMNYPTELCLMSLVLVATCKKSFSGLHYPS</sequence>
<dbReference type="EMBL" id="JAYKXN010000005">
    <property type="protein sequence ID" value="KAK7284280.1"/>
    <property type="molecule type" value="Genomic_DNA"/>
</dbReference>
<accession>A0AAN9IQA1</accession>
<dbReference type="AlphaFoldDB" id="A0AAN9IQA1"/>
<proteinExistence type="predicted"/>
<gene>
    <name evidence="1" type="ORF">RJT34_19024</name>
</gene>
<reference evidence="1 2" key="1">
    <citation type="submission" date="2024-01" db="EMBL/GenBank/DDBJ databases">
        <title>The genomes of 5 underutilized Papilionoideae crops provide insights into root nodulation and disease resistance.</title>
        <authorList>
            <person name="Yuan L."/>
        </authorList>
    </citation>
    <scope>NUCLEOTIDE SEQUENCE [LARGE SCALE GENOMIC DNA]</scope>
    <source>
        <strain evidence="1">LY-2023</strain>
        <tissue evidence="1">Leaf</tissue>
    </source>
</reference>
<comment type="caution">
    <text evidence="1">The sequence shown here is derived from an EMBL/GenBank/DDBJ whole genome shotgun (WGS) entry which is preliminary data.</text>
</comment>
<protein>
    <submittedName>
        <fullName evidence="1">Uncharacterized protein</fullName>
    </submittedName>
</protein>
<name>A0AAN9IQA1_CLITE</name>
<organism evidence="1 2">
    <name type="scientific">Clitoria ternatea</name>
    <name type="common">Butterfly pea</name>
    <dbReference type="NCBI Taxonomy" id="43366"/>
    <lineage>
        <taxon>Eukaryota</taxon>
        <taxon>Viridiplantae</taxon>
        <taxon>Streptophyta</taxon>
        <taxon>Embryophyta</taxon>
        <taxon>Tracheophyta</taxon>
        <taxon>Spermatophyta</taxon>
        <taxon>Magnoliopsida</taxon>
        <taxon>eudicotyledons</taxon>
        <taxon>Gunneridae</taxon>
        <taxon>Pentapetalae</taxon>
        <taxon>rosids</taxon>
        <taxon>fabids</taxon>
        <taxon>Fabales</taxon>
        <taxon>Fabaceae</taxon>
        <taxon>Papilionoideae</taxon>
        <taxon>50 kb inversion clade</taxon>
        <taxon>NPAAA clade</taxon>
        <taxon>indigoferoid/millettioid clade</taxon>
        <taxon>Phaseoleae</taxon>
        <taxon>Clitoria</taxon>
    </lineage>
</organism>
<evidence type="ECO:0000313" key="2">
    <source>
        <dbReference type="Proteomes" id="UP001359559"/>
    </source>
</evidence>
<evidence type="ECO:0000313" key="1">
    <source>
        <dbReference type="EMBL" id="KAK7284280.1"/>
    </source>
</evidence>